<proteinExistence type="predicted"/>
<dbReference type="InterPro" id="IPR009010">
    <property type="entry name" value="Asp_de-COase-like_dom_sf"/>
</dbReference>
<dbReference type="Ensembl" id="ENSMUNT00000034364.1">
    <property type="protein sequence ID" value="ENSMUNP00000031309.1"/>
    <property type="gene ID" value="ENSMUNG00000003803.2"/>
</dbReference>
<protein>
    <submittedName>
        <fullName evidence="3">Uncharacterized protein</fullName>
    </submittedName>
</protein>
<dbReference type="Gene3D" id="2.40.40.20">
    <property type="match status" value="1"/>
</dbReference>
<name>A0A8V5H1J2_MELUD</name>
<sequence>MWGSGNPGGGGVGAAAVTVVLSRTRDCFLHLPPVLASHLRLQQGQAVKVCCGHQPVFLSWMEIRHRGHQGENIAEINRLLAEKLGITDGEQQFDGWRTRWIMSWLDGCMQRVVISGSVSSWRPVTSGVPQGSVLGPVLFNIFVSDIDTGIECALSKFADDTKLCCLVDTLEGRSAIQRDLDMLVRWANVSLMKFNHDKCKVLHLGQSNPRHSHRLGREEIQSSR</sequence>
<organism evidence="3 4">
    <name type="scientific">Melopsittacus undulatus</name>
    <name type="common">Budgerigar</name>
    <name type="synonym">Psittacus undulatus</name>
    <dbReference type="NCBI Taxonomy" id="13146"/>
    <lineage>
        <taxon>Eukaryota</taxon>
        <taxon>Metazoa</taxon>
        <taxon>Chordata</taxon>
        <taxon>Craniata</taxon>
        <taxon>Vertebrata</taxon>
        <taxon>Euteleostomi</taxon>
        <taxon>Archelosauria</taxon>
        <taxon>Archosauria</taxon>
        <taxon>Dinosauria</taxon>
        <taxon>Saurischia</taxon>
        <taxon>Theropoda</taxon>
        <taxon>Coelurosauria</taxon>
        <taxon>Aves</taxon>
        <taxon>Neognathae</taxon>
        <taxon>Neoaves</taxon>
        <taxon>Telluraves</taxon>
        <taxon>Australaves</taxon>
        <taxon>Psittaciformes</taxon>
        <taxon>Psittaculidae</taxon>
        <taxon>Melopsittacus</taxon>
    </lineage>
</organism>
<gene>
    <name evidence="3" type="primary">PEX1</name>
</gene>
<dbReference type="Pfam" id="PF09263">
    <property type="entry name" value="PEX-2N"/>
    <property type="match status" value="1"/>
</dbReference>
<dbReference type="InterPro" id="IPR015343">
    <property type="entry name" value="PEX1-N-lobe"/>
</dbReference>
<evidence type="ECO:0000313" key="3">
    <source>
        <dbReference type="Ensembl" id="ENSMUNP00000031309.1"/>
    </source>
</evidence>
<reference evidence="3" key="1">
    <citation type="submission" date="2020-03" db="EMBL/GenBank/DDBJ databases">
        <title>Melopsittacus undulatus (budgerigar) genome, bMelUnd1, maternal haplotype with Z.</title>
        <authorList>
            <person name="Gedman G."/>
            <person name="Mountcastle J."/>
            <person name="Haase B."/>
            <person name="Formenti G."/>
            <person name="Wright T."/>
            <person name="Apodaca J."/>
            <person name="Pelan S."/>
            <person name="Chow W."/>
            <person name="Rhie A."/>
            <person name="Howe K."/>
            <person name="Fedrigo O."/>
            <person name="Jarvis E.D."/>
        </authorList>
    </citation>
    <scope>NUCLEOTIDE SEQUENCE [LARGE SCALE GENOMIC DNA]</scope>
</reference>
<evidence type="ECO:0000259" key="2">
    <source>
        <dbReference type="Pfam" id="PF09263"/>
    </source>
</evidence>
<feature type="domain" description="Peroxisomal ATPase PEX1 N-terminal N-lobe" evidence="2">
    <location>
        <begin position="17"/>
        <end position="93"/>
    </location>
</feature>
<accession>A0A8V5H1J2</accession>
<dbReference type="PANTHER" id="PTHR33332">
    <property type="entry name" value="REVERSE TRANSCRIPTASE DOMAIN-CONTAINING PROTEIN"/>
    <property type="match status" value="1"/>
</dbReference>
<dbReference type="AlphaFoldDB" id="A0A8V5H1J2"/>
<reference evidence="3" key="2">
    <citation type="submission" date="2025-08" db="UniProtKB">
        <authorList>
            <consortium name="Ensembl"/>
        </authorList>
    </citation>
    <scope>IDENTIFICATION</scope>
</reference>
<dbReference type="SUPFAM" id="SSF50692">
    <property type="entry name" value="ADC-like"/>
    <property type="match status" value="1"/>
</dbReference>
<evidence type="ECO:0000313" key="4">
    <source>
        <dbReference type="Proteomes" id="UP000694405"/>
    </source>
</evidence>
<evidence type="ECO:0000259" key="1">
    <source>
        <dbReference type="Pfam" id="PF00078"/>
    </source>
</evidence>
<feature type="domain" description="Reverse transcriptase" evidence="1">
    <location>
        <begin position="99"/>
        <end position="203"/>
    </location>
</feature>
<keyword evidence="4" id="KW-1185">Reference proteome</keyword>
<dbReference type="InterPro" id="IPR000477">
    <property type="entry name" value="RT_dom"/>
</dbReference>
<dbReference type="Pfam" id="PF00078">
    <property type="entry name" value="RVT_1"/>
    <property type="match status" value="1"/>
</dbReference>
<dbReference type="Proteomes" id="UP000694405">
    <property type="component" value="Chromosome 1"/>
</dbReference>
<reference evidence="3" key="3">
    <citation type="submission" date="2025-09" db="UniProtKB">
        <authorList>
            <consortium name="Ensembl"/>
        </authorList>
    </citation>
    <scope>IDENTIFICATION</scope>
</reference>